<sequence>MHNPSAKLLIIDDDEVVRASLAAYLEDSGFTVLQASNGLQGLEVFELQRPDLVICDLRMPQVDGLELIRRINVLNTEVPVIVVSGAGVMSDAVEALRLGAADYLIKPLEDLAVLEHSVRRALDRTHLRLENQRYREKLETANRELQASLHLLQEDQNAGRQVQMNMLPLTPWRVDGLEFAHQIIPSLYLSGDFVDYFRVDERRIGFYLADVSGHGASSAFVTVLLKFMTTRLLYESRRGGLLPEFKPSDVLAHINRGLINCKLGKHVTMLGGVIDEQSGKLTYSIGGHLPLPVLYSEGQAHYLEGRGLPVGLFNEAVYSDLQMDLPKSFSLTLLSDGILDLLPGDTLKEKEAVLPQLISSAGGTLDGLRQVLGLANLGEMPDDIALLVLSRNLA</sequence>
<dbReference type="RefSeq" id="WP_173207216.1">
    <property type="nucleotide sequence ID" value="NZ_CP053697.2"/>
</dbReference>
<dbReference type="SMART" id="SM00448">
    <property type="entry name" value="REC"/>
    <property type="match status" value="1"/>
</dbReference>
<dbReference type="InterPro" id="IPR001789">
    <property type="entry name" value="Sig_transdc_resp-reg_receiver"/>
</dbReference>
<keyword evidence="2" id="KW-0902">Two-component regulatory system</keyword>
<dbReference type="PANTHER" id="PTHR48111:SF1">
    <property type="entry name" value="TWO-COMPONENT RESPONSE REGULATOR ORR33"/>
    <property type="match status" value="1"/>
</dbReference>
<feature type="coiled-coil region" evidence="7">
    <location>
        <begin position="124"/>
        <end position="155"/>
    </location>
</feature>
<dbReference type="Pfam" id="PF07228">
    <property type="entry name" value="SpoIIE"/>
    <property type="match status" value="1"/>
</dbReference>
<dbReference type="GO" id="GO:0000976">
    <property type="term" value="F:transcription cis-regulatory region binding"/>
    <property type="evidence" value="ECO:0007669"/>
    <property type="project" value="TreeGrafter"/>
</dbReference>
<dbReference type="SMART" id="SM00331">
    <property type="entry name" value="PP2C_SIG"/>
    <property type="match status" value="1"/>
</dbReference>
<reference evidence="9" key="1">
    <citation type="submission" date="2020-07" db="EMBL/GenBank/DDBJ databases">
        <title>Nitrate ammonifying Pseudomonas campi sp. nov. isolated from German agricultural grassland.</title>
        <authorList>
            <person name="Timsy T."/>
            <person name="Ulrich A."/>
            <person name="Spanner T."/>
            <person name="Foesel B."/>
            <person name="Kolb S."/>
            <person name="Horn M.A."/>
            <person name="Behrendt U."/>
        </authorList>
    </citation>
    <scope>NUCLEOTIDE SEQUENCE</scope>
    <source>
        <strain evidence="9">S1-A32-2</strain>
    </source>
</reference>
<dbReference type="NCBIfam" id="NF045505">
    <property type="entry name" value="RR_RssB_Pseudo"/>
    <property type="match status" value="1"/>
</dbReference>
<gene>
    <name evidence="9" type="ORF">HNE05_09265</name>
</gene>
<dbReference type="PANTHER" id="PTHR48111">
    <property type="entry name" value="REGULATOR OF RPOS"/>
    <property type="match status" value="1"/>
</dbReference>
<dbReference type="Gene3D" id="3.40.50.2300">
    <property type="match status" value="1"/>
</dbReference>
<dbReference type="KEGG" id="pcam:HNE05_09265"/>
<dbReference type="PROSITE" id="PS50110">
    <property type="entry name" value="RESPONSE_REGULATORY"/>
    <property type="match status" value="1"/>
</dbReference>
<keyword evidence="4" id="KW-0238">DNA-binding</keyword>
<dbReference type="InterPro" id="IPR011006">
    <property type="entry name" value="CheY-like_superfamily"/>
</dbReference>
<accession>A0A6M8FHU9</accession>
<keyword evidence="1 6" id="KW-0597">Phosphoprotein</keyword>
<dbReference type="InterPro" id="IPR049510">
    <property type="entry name" value="RssB-like_REC"/>
</dbReference>
<dbReference type="GO" id="GO:0005829">
    <property type="term" value="C:cytosol"/>
    <property type="evidence" value="ECO:0007669"/>
    <property type="project" value="TreeGrafter"/>
</dbReference>
<dbReference type="GO" id="GO:0000156">
    <property type="term" value="F:phosphorelay response regulator activity"/>
    <property type="evidence" value="ECO:0007669"/>
    <property type="project" value="TreeGrafter"/>
</dbReference>
<dbReference type="Gene3D" id="1.20.5.390">
    <property type="entry name" value="L1 transposable element, trimerization domain"/>
    <property type="match status" value="1"/>
</dbReference>
<dbReference type="EMBL" id="CP053697">
    <property type="protein sequence ID" value="QKE63539.1"/>
    <property type="molecule type" value="Genomic_DNA"/>
</dbReference>
<evidence type="ECO:0000259" key="8">
    <source>
        <dbReference type="PROSITE" id="PS50110"/>
    </source>
</evidence>
<protein>
    <submittedName>
        <fullName evidence="9">SpoIIE family protein phosphatase</fullName>
    </submittedName>
</protein>
<dbReference type="SUPFAM" id="SSF52172">
    <property type="entry name" value="CheY-like"/>
    <property type="match status" value="1"/>
</dbReference>
<evidence type="ECO:0000256" key="7">
    <source>
        <dbReference type="SAM" id="Coils"/>
    </source>
</evidence>
<dbReference type="AlphaFoldDB" id="A0A6M8FHU9"/>
<keyword evidence="10" id="KW-1185">Reference proteome</keyword>
<dbReference type="Pfam" id="PF00072">
    <property type="entry name" value="Response_reg"/>
    <property type="match status" value="1"/>
</dbReference>
<dbReference type="InterPro" id="IPR039420">
    <property type="entry name" value="WalR-like"/>
</dbReference>
<dbReference type="Gene3D" id="3.60.40.10">
    <property type="entry name" value="PPM-type phosphatase domain"/>
    <property type="match status" value="1"/>
</dbReference>
<evidence type="ECO:0000256" key="6">
    <source>
        <dbReference type="PROSITE-ProRule" id="PRU00169"/>
    </source>
</evidence>
<dbReference type="GO" id="GO:0032993">
    <property type="term" value="C:protein-DNA complex"/>
    <property type="evidence" value="ECO:0007669"/>
    <property type="project" value="TreeGrafter"/>
</dbReference>
<dbReference type="InterPro" id="IPR036457">
    <property type="entry name" value="PPM-type-like_dom_sf"/>
</dbReference>
<dbReference type="Proteomes" id="UP000501379">
    <property type="component" value="Chromosome"/>
</dbReference>
<evidence type="ECO:0000256" key="5">
    <source>
        <dbReference type="ARBA" id="ARBA00023163"/>
    </source>
</evidence>
<evidence type="ECO:0000313" key="10">
    <source>
        <dbReference type="Proteomes" id="UP000501379"/>
    </source>
</evidence>
<evidence type="ECO:0000256" key="4">
    <source>
        <dbReference type="ARBA" id="ARBA00023125"/>
    </source>
</evidence>
<evidence type="ECO:0000256" key="1">
    <source>
        <dbReference type="ARBA" id="ARBA00022553"/>
    </source>
</evidence>
<dbReference type="InterPro" id="IPR001932">
    <property type="entry name" value="PPM-type_phosphatase-like_dom"/>
</dbReference>
<dbReference type="FunFam" id="3.40.50.2300:FF:000301">
    <property type="entry name" value="Response regulator receiver"/>
    <property type="match status" value="1"/>
</dbReference>
<keyword evidence="5" id="KW-0804">Transcription</keyword>
<organism evidence="9 10">
    <name type="scientific">Aquipseudomonas campi</name>
    <dbReference type="NCBI Taxonomy" id="2731681"/>
    <lineage>
        <taxon>Bacteria</taxon>
        <taxon>Pseudomonadati</taxon>
        <taxon>Pseudomonadota</taxon>
        <taxon>Gammaproteobacteria</taxon>
        <taxon>Pseudomonadales</taxon>
        <taxon>Pseudomonadaceae</taxon>
        <taxon>Aquipseudomonas</taxon>
    </lineage>
</organism>
<evidence type="ECO:0000256" key="3">
    <source>
        <dbReference type="ARBA" id="ARBA00023015"/>
    </source>
</evidence>
<feature type="domain" description="Response regulatory" evidence="8">
    <location>
        <begin position="7"/>
        <end position="121"/>
    </location>
</feature>
<dbReference type="GO" id="GO:0006355">
    <property type="term" value="P:regulation of DNA-templated transcription"/>
    <property type="evidence" value="ECO:0007669"/>
    <property type="project" value="TreeGrafter"/>
</dbReference>
<keyword evidence="7" id="KW-0175">Coiled coil</keyword>
<keyword evidence="3" id="KW-0805">Transcription regulation</keyword>
<evidence type="ECO:0000313" key="9">
    <source>
        <dbReference type="EMBL" id="QKE63539.1"/>
    </source>
</evidence>
<dbReference type="CDD" id="cd17555">
    <property type="entry name" value="REC_RssB-like"/>
    <property type="match status" value="1"/>
</dbReference>
<evidence type="ECO:0000256" key="2">
    <source>
        <dbReference type="ARBA" id="ARBA00023012"/>
    </source>
</evidence>
<name>A0A6M8FHU9_9GAMM</name>
<feature type="modified residue" description="4-aspartylphosphate" evidence="6">
    <location>
        <position position="56"/>
    </location>
</feature>
<proteinExistence type="predicted"/>